<protein>
    <submittedName>
        <fullName evidence="1">Uncharacterized protein</fullName>
    </submittedName>
</protein>
<reference evidence="1" key="1">
    <citation type="submission" date="2023-09" db="EMBL/GenBank/DDBJ databases">
        <title>Vallitalea sediminicola and Vallitalea maricola sp. nov., anaerobic bacteria isolated from marine sediment.</title>
        <authorList>
            <person name="Hirano S."/>
            <person name="Maeda A."/>
            <person name="Terahara T."/>
            <person name="Mori K."/>
            <person name="Hamada M."/>
            <person name="Matsumoto R."/>
            <person name="Kobayashi T."/>
        </authorList>
    </citation>
    <scope>NUCLEOTIDE SEQUENCE</scope>
    <source>
        <strain evidence="1">AN17-2</strain>
    </source>
</reference>
<keyword evidence="2" id="KW-1185">Reference proteome</keyword>
<dbReference type="EMBL" id="BTPU01000067">
    <property type="protein sequence ID" value="GMQ64313.1"/>
    <property type="molecule type" value="Genomic_DNA"/>
</dbReference>
<evidence type="ECO:0000313" key="2">
    <source>
        <dbReference type="Proteomes" id="UP001374599"/>
    </source>
</evidence>
<gene>
    <name evidence="1" type="ORF">AN2V17_35500</name>
</gene>
<evidence type="ECO:0000313" key="1">
    <source>
        <dbReference type="EMBL" id="GMQ64313.1"/>
    </source>
</evidence>
<sequence length="64" mass="7494">MFILNIHHHFIILYFKFINKRFASGIIYNKDLQPYGSIQGEIKKVSLLVDGILGKNNIKKVYKL</sequence>
<name>A0ACB5UP48_9FIRM</name>
<organism evidence="1 2">
    <name type="scientific">Vallitalea maricola</name>
    <dbReference type="NCBI Taxonomy" id="3074433"/>
    <lineage>
        <taxon>Bacteria</taxon>
        <taxon>Bacillati</taxon>
        <taxon>Bacillota</taxon>
        <taxon>Clostridia</taxon>
        <taxon>Lachnospirales</taxon>
        <taxon>Vallitaleaceae</taxon>
        <taxon>Vallitalea</taxon>
    </lineage>
</organism>
<accession>A0ACB5UP48</accession>
<comment type="caution">
    <text evidence="1">The sequence shown here is derived from an EMBL/GenBank/DDBJ whole genome shotgun (WGS) entry which is preliminary data.</text>
</comment>
<dbReference type="Proteomes" id="UP001374599">
    <property type="component" value="Unassembled WGS sequence"/>
</dbReference>
<proteinExistence type="predicted"/>